<evidence type="ECO:0000313" key="1">
    <source>
        <dbReference type="EMBL" id="GBM27426.1"/>
    </source>
</evidence>
<evidence type="ECO:0000313" key="2">
    <source>
        <dbReference type="Proteomes" id="UP000499080"/>
    </source>
</evidence>
<dbReference type="EMBL" id="BGPR01000585">
    <property type="protein sequence ID" value="GBM27426.1"/>
    <property type="molecule type" value="Genomic_DNA"/>
</dbReference>
<protein>
    <submittedName>
        <fullName evidence="1">Uncharacterized protein</fullName>
    </submittedName>
</protein>
<comment type="caution">
    <text evidence="1">The sequence shown here is derived from an EMBL/GenBank/DDBJ whole genome shotgun (WGS) entry which is preliminary data.</text>
</comment>
<proteinExistence type="predicted"/>
<sequence>MIAITGNHIVSELPNRIKKSSLMWKHQVLSPSKMAHYIATYSPNPPTPMLARTATKRASKFLLSEISSESVDRYSKRGNAKQNGNHEFFHGSFFKIV</sequence>
<dbReference type="AlphaFoldDB" id="A0A4Y2EGP1"/>
<name>A0A4Y2EGP1_ARAVE</name>
<dbReference type="Proteomes" id="UP000499080">
    <property type="component" value="Unassembled WGS sequence"/>
</dbReference>
<accession>A0A4Y2EGP1</accession>
<keyword evidence="2" id="KW-1185">Reference proteome</keyword>
<gene>
    <name evidence="1" type="ORF">AVEN_59887_1</name>
</gene>
<reference evidence="1 2" key="1">
    <citation type="journal article" date="2019" name="Sci. Rep.">
        <title>Orb-weaving spider Araneus ventricosus genome elucidates the spidroin gene catalogue.</title>
        <authorList>
            <person name="Kono N."/>
            <person name="Nakamura H."/>
            <person name="Ohtoshi R."/>
            <person name="Moran D.A.P."/>
            <person name="Shinohara A."/>
            <person name="Yoshida Y."/>
            <person name="Fujiwara M."/>
            <person name="Mori M."/>
            <person name="Tomita M."/>
            <person name="Arakawa K."/>
        </authorList>
    </citation>
    <scope>NUCLEOTIDE SEQUENCE [LARGE SCALE GENOMIC DNA]</scope>
</reference>
<organism evidence="1 2">
    <name type="scientific">Araneus ventricosus</name>
    <name type="common">Orbweaver spider</name>
    <name type="synonym">Epeira ventricosa</name>
    <dbReference type="NCBI Taxonomy" id="182803"/>
    <lineage>
        <taxon>Eukaryota</taxon>
        <taxon>Metazoa</taxon>
        <taxon>Ecdysozoa</taxon>
        <taxon>Arthropoda</taxon>
        <taxon>Chelicerata</taxon>
        <taxon>Arachnida</taxon>
        <taxon>Araneae</taxon>
        <taxon>Araneomorphae</taxon>
        <taxon>Entelegynae</taxon>
        <taxon>Araneoidea</taxon>
        <taxon>Araneidae</taxon>
        <taxon>Araneus</taxon>
    </lineage>
</organism>